<comment type="caution">
    <text evidence="1">The sequence shown here is derived from an EMBL/GenBank/DDBJ whole genome shotgun (WGS) entry which is preliminary data.</text>
</comment>
<dbReference type="OrthoDB" id="4918043at2759"/>
<dbReference type="EMBL" id="LCTW02000219">
    <property type="protein sequence ID" value="KXX76266.1"/>
    <property type="molecule type" value="Genomic_DNA"/>
</dbReference>
<evidence type="ECO:0000313" key="2">
    <source>
        <dbReference type="Proteomes" id="UP000078237"/>
    </source>
</evidence>
<dbReference type="STRING" id="100816.A0A175VXJ1"/>
<keyword evidence="2" id="KW-1185">Reference proteome</keyword>
<dbReference type="AlphaFoldDB" id="A0A175VXJ1"/>
<accession>A0A175VXJ1</accession>
<proteinExistence type="predicted"/>
<organism evidence="1 2">
    <name type="scientific">Madurella mycetomatis</name>
    <dbReference type="NCBI Taxonomy" id="100816"/>
    <lineage>
        <taxon>Eukaryota</taxon>
        <taxon>Fungi</taxon>
        <taxon>Dikarya</taxon>
        <taxon>Ascomycota</taxon>
        <taxon>Pezizomycotina</taxon>
        <taxon>Sordariomycetes</taxon>
        <taxon>Sordariomycetidae</taxon>
        <taxon>Sordariales</taxon>
        <taxon>Sordariales incertae sedis</taxon>
        <taxon>Madurella</taxon>
    </lineage>
</organism>
<dbReference type="Proteomes" id="UP000078237">
    <property type="component" value="Unassembled WGS sequence"/>
</dbReference>
<evidence type="ECO:0000313" key="1">
    <source>
        <dbReference type="EMBL" id="KXX76266.1"/>
    </source>
</evidence>
<name>A0A175VXJ1_9PEZI</name>
<reference evidence="1 2" key="1">
    <citation type="journal article" date="2016" name="Genome Announc.">
        <title>Genome Sequence of Madurella mycetomatis mm55, Isolated from a Human Mycetoma Case in Sudan.</title>
        <authorList>
            <person name="Smit S."/>
            <person name="Derks M.F."/>
            <person name="Bervoets S."/>
            <person name="Fahal A."/>
            <person name="van Leeuwen W."/>
            <person name="van Belkum A."/>
            <person name="van de Sande W.W."/>
        </authorList>
    </citation>
    <scope>NUCLEOTIDE SEQUENCE [LARGE SCALE GENOMIC DNA]</scope>
    <source>
        <strain evidence="2">mm55</strain>
    </source>
</reference>
<gene>
    <name evidence="1" type="ORF">MMYC01_207161</name>
</gene>
<sequence>MTPLSYDITLLIAEQVDSDSMVPLMLSCKANYQLIRSHKRSIINAKITNLVRDSMLRPPLGTLLSSSTLDQQCLGRRVLEPWSFAVAKELELRSRKINNLFNTAFPNPCGQLLHETIKRLAQFTALPPKHMERLIDGLRDACMVVDRIADCAAVVHLQREREACHVNDGGWAIEHEVHLARQRYIRSLPPIRLAFLTLLASLVGINYARDFPALDLDPLKWERVTALRETFLRHGTVVIDALLCPSEADATTKPCEDVFAASDACRPPHAQNKLARFYASRVAGVLGELLEYEGRRWELSGSLEDDYREENIPDSLHMTMLQTFQSHEEIEEEKRQEGIEEKDDTDGGWLFSIDVTNLDTDEADDHSPPVLPKVLDPRDALILRWIKQS</sequence>
<dbReference type="VEuPathDB" id="FungiDB:MMYC01_207161"/>
<protein>
    <submittedName>
        <fullName evidence="1">Uncharacterized protein</fullName>
    </submittedName>
</protein>